<organism evidence="15 16">
    <name type="scientific">Crossiella cryophila</name>
    <dbReference type="NCBI Taxonomy" id="43355"/>
    <lineage>
        <taxon>Bacteria</taxon>
        <taxon>Bacillati</taxon>
        <taxon>Actinomycetota</taxon>
        <taxon>Actinomycetes</taxon>
        <taxon>Pseudonocardiales</taxon>
        <taxon>Pseudonocardiaceae</taxon>
        <taxon>Crossiella</taxon>
    </lineage>
</organism>
<dbReference type="PRINTS" id="PR00906">
    <property type="entry name" value="SECA"/>
</dbReference>
<comment type="subcellular location">
    <subcellularLocation>
        <location evidence="11">Cell membrane</location>
        <topology evidence="11">Peripheral membrane protein</topology>
        <orientation evidence="11">Cytoplasmic side</orientation>
    </subcellularLocation>
    <subcellularLocation>
        <location evidence="11">Cytoplasm</location>
    </subcellularLocation>
    <text evidence="11">Distribution is 50-50.</text>
</comment>
<dbReference type="GO" id="GO:0005886">
    <property type="term" value="C:plasma membrane"/>
    <property type="evidence" value="ECO:0007669"/>
    <property type="project" value="UniProtKB-SubCell"/>
</dbReference>
<dbReference type="GO" id="GO:0008564">
    <property type="term" value="F:protein-exporting ATPase activity"/>
    <property type="evidence" value="ECO:0007669"/>
    <property type="project" value="UniProtKB-EC"/>
</dbReference>
<sequence length="761" mass="83023">MLMAVESRVPGRFRAIVRDCTALQRRYHGCTDAELTARYQRLRALAGRRSPPRYLMAHTFAVGREAARRALGMAHRPMQLLGAAAVAHNRIAEIATGEGKTITLFLAAVFHALPGNGVHVMTANPYLATRDAAALAPAYRLLGLTVHALPETADREQRRLAYAADVTYGTVTEFGFDHLRDNLVTDPADRVRRGAPVAILDEADAVLVDEANTPLVLTTSTGSPTSPRVSALAAAVPQLAPVLDYRGNLAAGTVGYTDHGWQRLRHLCAATPDAWCSPSFLTSAQNALAAHLLYEAGRDYLVDQGQVVLLDVHTGRSLPGRRLSDGLHQALEAKENVPVHADPVPQASISVQRFLRQYRALGGVSGTVITEAAELHDTYRLPVVRIPAHRPLRREDLPDQLYLTAAKRDIALIDQAASAHSQGRSVLISAPSIAVVRSLSTRLTKVGICHQVLTAEHDDVEAAIVAGAGELGAVTVATALAGRGTDIRLGGPVGAMAQRIRGLGGLLVLSAGRSTSRRTDRQLAGRAGRQGDPGATRFLLSAEDDLLLDNAPSELRRLVDASPPHPGTPLVGWPVDRLVHRAQAVADWRRFAERRQTRRYDEVIGHQDKVVTRSRNEILTGDLREVLAALAFRGSEWSPDTLRLLDPRPWPAVTYSGPDGITVAVQDRIADALTRQRDEEIRVRLLAVVDQAWAEHLQVLLAHQDASHTAVWSRTDPAEEFRRLAIISYRELRLRTRRDLLRALLHDQPLAKLPKRAREAP</sequence>
<evidence type="ECO:0000256" key="6">
    <source>
        <dbReference type="ARBA" id="ARBA00022840"/>
    </source>
</evidence>
<dbReference type="HAMAP" id="MF_01382">
    <property type="entry name" value="SecA"/>
    <property type="match status" value="1"/>
</dbReference>
<dbReference type="GO" id="GO:0031522">
    <property type="term" value="C:cell envelope Sec protein transport complex"/>
    <property type="evidence" value="ECO:0007669"/>
    <property type="project" value="TreeGrafter"/>
</dbReference>
<dbReference type="CDD" id="cd17928">
    <property type="entry name" value="DEXDc_SecA"/>
    <property type="match status" value="1"/>
</dbReference>
<evidence type="ECO:0000256" key="9">
    <source>
        <dbReference type="ARBA" id="ARBA00023010"/>
    </source>
</evidence>
<dbReference type="Pfam" id="PF07517">
    <property type="entry name" value="SecA_DEAD"/>
    <property type="match status" value="1"/>
</dbReference>
<dbReference type="PROSITE" id="PS51196">
    <property type="entry name" value="SECA_MOTOR_DEAD"/>
    <property type="match status" value="1"/>
</dbReference>
<dbReference type="InterPro" id="IPR014018">
    <property type="entry name" value="SecA_motor_DEAD"/>
</dbReference>
<comment type="caution">
    <text evidence="15">The sequence shown here is derived from an EMBL/GenBank/DDBJ whole genome shotgun (WGS) entry which is preliminary data.</text>
</comment>
<dbReference type="Gene3D" id="1.10.3060.10">
    <property type="entry name" value="Helical scaffold and wing domains of SecA"/>
    <property type="match status" value="1"/>
</dbReference>
<feature type="binding site" evidence="11">
    <location>
        <position position="486"/>
    </location>
    <ligand>
        <name>ATP</name>
        <dbReference type="ChEBI" id="CHEBI:30616"/>
    </ligand>
</feature>
<dbReference type="InterPro" id="IPR000185">
    <property type="entry name" value="SecA"/>
</dbReference>
<dbReference type="Pfam" id="PF01043">
    <property type="entry name" value="SecA_PP_bind"/>
    <property type="match status" value="1"/>
</dbReference>
<dbReference type="PANTHER" id="PTHR30612">
    <property type="entry name" value="SECA INNER MEMBRANE COMPONENT OF SEC PROTEIN SECRETION SYSTEM"/>
    <property type="match status" value="1"/>
</dbReference>
<evidence type="ECO:0000256" key="8">
    <source>
        <dbReference type="ARBA" id="ARBA00022967"/>
    </source>
</evidence>
<dbReference type="SMART" id="SM00958">
    <property type="entry name" value="SecA_PP_bind"/>
    <property type="match status" value="1"/>
</dbReference>
<proteinExistence type="inferred from homology"/>
<dbReference type="Gene3D" id="3.90.1440.10">
    <property type="entry name" value="SecA, preprotein cross-linking domain"/>
    <property type="match status" value="1"/>
</dbReference>
<comment type="subunit">
    <text evidence="11">Monomer and homodimer. Part of the essential Sec protein translocation apparatus which comprises SecA, SecYEG and auxiliary proteins SecDF. Other proteins may also be involved.</text>
</comment>
<dbReference type="EMBL" id="JACHMH010000001">
    <property type="protein sequence ID" value="MBB4677245.1"/>
    <property type="molecule type" value="Genomic_DNA"/>
</dbReference>
<dbReference type="GO" id="GO:0005524">
    <property type="term" value="F:ATP binding"/>
    <property type="evidence" value="ECO:0007669"/>
    <property type="project" value="UniProtKB-UniRule"/>
</dbReference>
<keyword evidence="16" id="KW-1185">Reference proteome</keyword>
<keyword evidence="6 11" id="KW-0067">ATP-binding</keyword>
<dbReference type="InterPro" id="IPR044722">
    <property type="entry name" value="SecA_SF2_C"/>
</dbReference>
<evidence type="ECO:0000259" key="12">
    <source>
        <dbReference type="PROSITE" id="PS51192"/>
    </source>
</evidence>
<dbReference type="GO" id="GO:0005829">
    <property type="term" value="C:cytosol"/>
    <property type="evidence" value="ECO:0007669"/>
    <property type="project" value="TreeGrafter"/>
</dbReference>
<reference evidence="15 16" key="1">
    <citation type="submission" date="2020-08" db="EMBL/GenBank/DDBJ databases">
        <title>Sequencing the genomes of 1000 actinobacteria strains.</title>
        <authorList>
            <person name="Klenk H.-P."/>
        </authorList>
    </citation>
    <scope>NUCLEOTIDE SEQUENCE [LARGE SCALE GENOMIC DNA]</scope>
    <source>
        <strain evidence="15 16">DSM 44230</strain>
    </source>
</reference>
<dbReference type="EC" id="7.4.2.8" evidence="11"/>
<keyword evidence="3 11" id="KW-1003">Cell membrane</keyword>
<dbReference type="GO" id="GO:0006605">
    <property type="term" value="P:protein targeting"/>
    <property type="evidence" value="ECO:0007669"/>
    <property type="project" value="UniProtKB-UniRule"/>
</dbReference>
<dbReference type="GO" id="GO:0043952">
    <property type="term" value="P:protein transport by the Sec complex"/>
    <property type="evidence" value="ECO:0007669"/>
    <property type="project" value="TreeGrafter"/>
</dbReference>
<evidence type="ECO:0000313" key="16">
    <source>
        <dbReference type="Proteomes" id="UP000533598"/>
    </source>
</evidence>
<dbReference type="PROSITE" id="PS51194">
    <property type="entry name" value="HELICASE_CTER"/>
    <property type="match status" value="1"/>
</dbReference>
<dbReference type="InterPro" id="IPR014001">
    <property type="entry name" value="Helicase_ATP-bd"/>
</dbReference>
<protein>
    <recommendedName>
        <fullName evidence="11">Protein translocase subunit SecA</fullName>
        <ecNumber evidence="11">7.4.2.8</ecNumber>
    </recommendedName>
</protein>
<keyword evidence="5 11" id="KW-0547">Nucleotide-binding</keyword>
<dbReference type="Gene3D" id="3.40.50.300">
    <property type="entry name" value="P-loop containing nucleotide triphosphate hydrolases"/>
    <property type="match status" value="2"/>
</dbReference>
<dbReference type="SUPFAM" id="SSF81886">
    <property type="entry name" value="Helical scaffold and wing domains of SecA"/>
    <property type="match status" value="1"/>
</dbReference>
<evidence type="ECO:0000256" key="2">
    <source>
        <dbReference type="ARBA" id="ARBA00022448"/>
    </source>
</evidence>
<dbReference type="SUPFAM" id="SSF81767">
    <property type="entry name" value="Pre-protein crosslinking domain of SecA"/>
    <property type="match status" value="1"/>
</dbReference>
<dbReference type="FunFam" id="3.40.50.300:FF:000429">
    <property type="entry name" value="Preprotein translocase subunit SecA"/>
    <property type="match status" value="1"/>
</dbReference>
<feature type="domain" description="Helicase C-terminal" evidence="13">
    <location>
        <begin position="412"/>
        <end position="570"/>
    </location>
</feature>
<dbReference type="SUPFAM" id="SSF52540">
    <property type="entry name" value="P-loop containing nucleoside triphosphate hydrolases"/>
    <property type="match status" value="2"/>
</dbReference>
<dbReference type="Proteomes" id="UP000533598">
    <property type="component" value="Unassembled WGS sequence"/>
</dbReference>
<evidence type="ECO:0000256" key="1">
    <source>
        <dbReference type="ARBA" id="ARBA00007650"/>
    </source>
</evidence>
<keyword evidence="9 11" id="KW-0811">Translocation</keyword>
<dbReference type="GO" id="GO:0017038">
    <property type="term" value="P:protein import"/>
    <property type="evidence" value="ECO:0007669"/>
    <property type="project" value="InterPro"/>
</dbReference>
<dbReference type="PANTHER" id="PTHR30612:SF0">
    <property type="entry name" value="CHLOROPLAST PROTEIN-TRANSPORTING ATPASE"/>
    <property type="match status" value="1"/>
</dbReference>
<keyword evidence="7 11" id="KW-0653">Protein transport</keyword>
<keyword evidence="10 11" id="KW-0472">Membrane</keyword>
<dbReference type="InterPro" id="IPR001650">
    <property type="entry name" value="Helicase_C-like"/>
</dbReference>
<feature type="binding site" evidence="11">
    <location>
        <position position="79"/>
    </location>
    <ligand>
        <name>ATP</name>
        <dbReference type="ChEBI" id="CHEBI:30616"/>
    </ligand>
</feature>
<evidence type="ECO:0000256" key="3">
    <source>
        <dbReference type="ARBA" id="ARBA00022475"/>
    </source>
</evidence>
<dbReference type="InterPro" id="IPR011130">
    <property type="entry name" value="SecA_preprotein_X-link_dom"/>
</dbReference>
<evidence type="ECO:0000259" key="14">
    <source>
        <dbReference type="PROSITE" id="PS51196"/>
    </source>
</evidence>
<evidence type="ECO:0000256" key="10">
    <source>
        <dbReference type="ARBA" id="ARBA00023136"/>
    </source>
</evidence>
<evidence type="ECO:0000313" key="15">
    <source>
        <dbReference type="EMBL" id="MBB4677245.1"/>
    </source>
</evidence>
<feature type="domain" description="Helicase ATP-binding" evidence="12">
    <location>
        <begin position="81"/>
        <end position="240"/>
    </location>
</feature>
<dbReference type="AlphaFoldDB" id="A0A7W7C9W8"/>
<keyword evidence="4 11" id="KW-0963">Cytoplasm</keyword>
<gene>
    <name evidence="11" type="primary">secA</name>
    <name evidence="15" type="ORF">HNR67_003363</name>
</gene>
<dbReference type="Pfam" id="PF21090">
    <property type="entry name" value="P-loop_SecA"/>
    <property type="match status" value="1"/>
</dbReference>
<dbReference type="InterPro" id="IPR027417">
    <property type="entry name" value="P-loop_NTPase"/>
</dbReference>
<dbReference type="GO" id="GO:0065002">
    <property type="term" value="P:intracellular protein transmembrane transport"/>
    <property type="evidence" value="ECO:0007669"/>
    <property type="project" value="UniProtKB-UniRule"/>
</dbReference>
<comment type="function">
    <text evidence="11">Part of the Sec protein translocase complex. Interacts with the SecYEG preprotein conducting channel. Has a central role in coupling the hydrolysis of ATP to the transfer of proteins into and across the cell membrane, serving as an ATP-driven molecular motor driving the stepwise translocation of polypeptide chains across the membrane.</text>
</comment>
<comment type="catalytic activity">
    <reaction evidence="11">
        <text>ATP + H2O + cellular proteinSide 1 = ADP + phosphate + cellular proteinSide 2.</text>
        <dbReference type="EC" id="7.4.2.8"/>
    </reaction>
</comment>
<comment type="similarity">
    <text evidence="1 11">Belongs to the SecA family.</text>
</comment>
<dbReference type="RefSeq" id="WP_185003205.1">
    <property type="nucleotide sequence ID" value="NZ_BAAAUI010000050.1"/>
</dbReference>
<dbReference type="InterPro" id="IPR011115">
    <property type="entry name" value="SecA_DEAD"/>
</dbReference>
<accession>A0A7W7C9W8</accession>
<evidence type="ECO:0000259" key="13">
    <source>
        <dbReference type="PROSITE" id="PS51194"/>
    </source>
</evidence>
<dbReference type="InterPro" id="IPR036266">
    <property type="entry name" value="SecA_Wing/Scaffold_sf"/>
</dbReference>
<keyword evidence="2 11" id="KW-0813">Transport</keyword>
<name>A0A7W7C9W8_9PSEU</name>
<dbReference type="PROSITE" id="PS51192">
    <property type="entry name" value="HELICASE_ATP_BIND_1"/>
    <property type="match status" value="1"/>
</dbReference>
<feature type="binding site" evidence="11">
    <location>
        <begin position="97"/>
        <end position="101"/>
    </location>
    <ligand>
        <name>ATP</name>
        <dbReference type="ChEBI" id="CHEBI:30616"/>
    </ligand>
</feature>
<dbReference type="InterPro" id="IPR036670">
    <property type="entry name" value="SecA_X-link_sf"/>
</dbReference>
<evidence type="ECO:0000256" key="4">
    <source>
        <dbReference type="ARBA" id="ARBA00022490"/>
    </source>
</evidence>
<keyword evidence="8 11" id="KW-1278">Translocase</keyword>
<evidence type="ECO:0000256" key="11">
    <source>
        <dbReference type="HAMAP-Rule" id="MF_01382"/>
    </source>
</evidence>
<feature type="domain" description="SecA family profile" evidence="14">
    <location>
        <begin position="1"/>
        <end position="571"/>
    </location>
</feature>
<dbReference type="SMART" id="SM00957">
    <property type="entry name" value="SecA_DEAD"/>
    <property type="match status" value="1"/>
</dbReference>
<evidence type="ECO:0000256" key="5">
    <source>
        <dbReference type="ARBA" id="ARBA00022741"/>
    </source>
</evidence>
<evidence type="ECO:0000256" key="7">
    <source>
        <dbReference type="ARBA" id="ARBA00022927"/>
    </source>
</evidence>